<dbReference type="Pfam" id="PF08447">
    <property type="entry name" value="PAS_3"/>
    <property type="match status" value="1"/>
</dbReference>
<dbReference type="PROSITE" id="PS50113">
    <property type="entry name" value="PAC"/>
    <property type="match status" value="1"/>
</dbReference>
<dbReference type="Gene3D" id="3.30.450.20">
    <property type="entry name" value="PAS domain"/>
    <property type="match status" value="2"/>
</dbReference>
<evidence type="ECO:0000256" key="9">
    <source>
        <dbReference type="ARBA" id="ARBA00022741"/>
    </source>
</evidence>
<dbReference type="GO" id="GO:0007165">
    <property type="term" value="P:signal transduction"/>
    <property type="evidence" value="ECO:0007669"/>
    <property type="project" value="InterPro"/>
</dbReference>
<evidence type="ECO:0000256" key="8">
    <source>
        <dbReference type="ARBA" id="ARBA00022737"/>
    </source>
</evidence>
<keyword evidence="6" id="KW-0288">FMN</keyword>
<keyword evidence="7" id="KW-0808">Transferase</keyword>
<dbReference type="InterPro" id="IPR003660">
    <property type="entry name" value="HAMP_dom"/>
</dbReference>
<dbReference type="Gene3D" id="2.10.70.100">
    <property type="match status" value="1"/>
</dbReference>
<reference evidence="15" key="1">
    <citation type="submission" date="2020-08" db="EMBL/GenBank/DDBJ databases">
        <authorList>
            <person name="Hu Y."/>
            <person name="Nguyen S.V."/>
            <person name="Li F."/>
            <person name="Fanning S."/>
        </authorList>
    </citation>
    <scope>NUCLEOTIDE SEQUENCE</scope>
    <source>
        <strain evidence="15">SYSU D8009</strain>
    </source>
</reference>
<dbReference type="GO" id="GO:0016020">
    <property type="term" value="C:membrane"/>
    <property type="evidence" value="ECO:0007669"/>
    <property type="project" value="UniProtKB-SubCell"/>
</dbReference>
<evidence type="ECO:0000256" key="2">
    <source>
        <dbReference type="ARBA" id="ARBA00004370"/>
    </source>
</evidence>
<feature type="domain" description="HAMP" evidence="14">
    <location>
        <begin position="320"/>
        <end position="375"/>
    </location>
</feature>
<dbReference type="GO" id="GO:0004673">
    <property type="term" value="F:protein histidine kinase activity"/>
    <property type="evidence" value="ECO:0007669"/>
    <property type="project" value="UniProtKB-EC"/>
</dbReference>
<keyword evidence="16" id="KW-1185">Reference proteome</keyword>
<dbReference type="PROSITE" id="PS50885">
    <property type="entry name" value="HAMP"/>
    <property type="match status" value="1"/>
</dbReference>
<evidence type="ECO:0000259" key="13">
    <source>
        <dbReference type="PROSITE" id="PS50113"/>
    </source>
</evidence>
<dbReference type="CDD" id="cd00130">
    <property type="entry name" value="PAS"/>
    <property type="match status" value="1"/>
</dbReference>
<keyword evidence="10" id="KW-0418">Kinase</keyword>
<evidence type="ECO:0000256" key="11">
    <source>
        <dbReference type="ARBA" id="ARBA00022840"/>
    </source>
</evidence>
<organism evidence="15 16">
    <name type="scientific">Siccirubricoccus deserti</name>
    <dbReference type="NCBI Taxonomy" id="2013562"/>
    <lineage>
        <taxon>Bacteria</taxon>
        <taxon>Pseudomonadati</taxon>
        <taxon>Pseudomonadota</taxon>
        <taxon>Alphaproteobacteria</taxon>
        <taxon>Acetobacterales</taxon>
        <taxon>Roseomonadaceae</taxon>
        <taxon>Siccirubricoccus</taxon>
    </lineage>
</organism>
<feature type="domain" description="PAC" evidence="13">
    <location>
        <begin position="458"/>
        <end position="510"/>
    </location>
</feature>
<dbReference type="SUPFAM" id="SSF55785">
    <property type="entry name" value="PYP-like sensor domain (PAS domain)"/>
    <property type="match status" value="1"/>
</dbReference>
<protein>
    <recommendedName>
        <fullName evidence="3">histidine kinase</fullName>
        <ecNumber evidence="3">2.7.13.3</ecNumber>
    </recommendedName>
</protein>
<evidence type="ECO:0000256" key="10">
    <source>
        <dbReference type="ARBA" id="ARBA00022777"/>
    </source>
</evidence>
<evidence type="ECO:0000256" key="4">
    <source>
        <dbReference type="ARBA" id="ARBA00022553"/>
    </source>
</evidence>
<dbReference type="PANTHER" id="PTHR41523">
    <property type="entry name" value="TWO-COMPONENT SYSTEM SENSOR PROTEIN"/>
    <property type="match status" value="1"/>
</dbReference>
<evidence type="ECO:0000256" key="6">
    <source>
        <dbReference type="ARBA" id="ARBA00022643"/>
    </source>
</evidence>
<evidence type="ECO:0000259" key="14">
    <source>
        <dbReference type="PROSITE" id="PS50885"/>
    </source>
</evidence>
<evidence type="ECO:0000256" key="12">
    <source>
        <dbReference type="ARBA" id="ARBA00023026"/>
    </source>
</evidence>
<comment type="catalytic activity">
    <reaction evidence="1">
        <text>ATP + protein L-histidine = ADP + protein N-phospho-L-histidine.</text>
        <dbReference type="EC" id="2.7.13.3"/>
    </reaction>
</comment>
<evidence type="ECO:0000256" key="7">
    <source>
        <dbReference type="ARBA" id="ARBA00022679"/>
    </source>
</evidence>
<dbReference type="AlphaFoldDB" id="A0A9X0R4V5"/>
<keyword evidence="9" id="KW-0547">Nucleotide-binding</keyword>
<dbReference type="InterPro" id="IPR000014">
    <property type="entry name" value="PAS"/>
</dbReference>
<dbReference type="InterPro" id="IPR000700">
    <property type="entry name" value="PAS-assoc_C"/>
</dbReference>
<dbReference type="SMART" id="SM00911">
    <property type="entry name" value="HWE_HK"/>
    <property type="match status" value="1"/>
</dbReference>
<dbReference type="EC" id="2.7.13.3" evidence="3"/>
<sequence length="718" mass="76579">MRTPLTLLARLFLLVALALLPAVLQIYGAQVQLREQRTQAARDQALRLARDASARLGRFVEGLREALVVLAEAPPIRSGDPVACTAMLVQLRDRFAQQVLLGVVDPEGWLLCTTLGTPPRTIYDGDRSFFRLAMERGEVVVSEWEPAAPFLRGGSVHFGLPIRGAPGQPPLGAVGAAVGVDWLADLLRPIGLPPGATLTVVDREARVMLQLTDTPGLALRPGTPAPQQLLELLPPFSHQPNQQEPDAVGTVVDGPGWDGSPRIYGAAPFVPATGGALRLVVSLDAARALAPVEAAARAGIILMLGGTVMALAAAWVGGRRFVLQPLEVLLGAADQWEKGQYGTRAAPALRGSIPELARLAGALDRVAEAAAGRDRATAALRENEARLSLALEAGGLAAWELDRATGLIQRSARHDQLFGYATPVAYWTWLIFLRHVLPEDRVLVKAAFRAQRSGPAALTLEFRIRRAGDGDIRWLEARGALHEGPEGAGKVLGVLVDVTERRRIEARLRLTVGELNHRVKNTLAAVQSIAAQTLRGPEGPGAAIPSTARLAFQARLLALARSHEVLTREGWTGADLGELVALALAPHETTPSGRRCLTEGPLLRVPPRLAVPLAVALHELAINAARHGALSVPEGQVAVRWRLEPEQQNQPAMLRLSWKESGGPPVRVPMRRGFGTRLLEGGLGRELGGSVHLGFHSEGVVCDIAAPLRPQTSAAEAA</sequence>
<gene>
    <name evidence="15" type="ORF">H7965_25255</name>
</gene>
<dbReference type="RefSeq" id="WP_186773327.1">
    <property type="nucleotide sequence ID" value="NZ_JACOMF010000064.1"/>
</dbReference>
<evidence type="ECO:0000256" key="3">
    <source>
        <dbReference type="ARBA" id="ARBA00012438"/>
    </source>
</evidence>
<dbReference type="Gene3D" id="3.30.565.10">
    <property type="entry name" value="Histidine kinase-like ATPase, C-terminal domain"/>
    <property type="match status" value="1"/>
</dbReference>
<keyword evidence="11" id="KW-0067">ATP-binding</keyword>
<dbReference type="EMBL" id="JACOMF010000064">
    <property type="protein sequence ID" value="MBC4018577.1"/>
    <property type="molecule type" value="Genomic_DNA"/>
</dbReference>
<evidence type="ECO:0000313" key="15">
    <source>
        <dbReference type="EMBL" id="MBC4018577.1"/>
    </source>
</evidence>
<proteinExistence type="predicted"/>
<dbReference type="InterPro" id="IPR013655">
    <property type="entry name" value="PAS_fold_3"/>
</dbReference>
<dbReference type="GO" id="GO:0005524">
    <property type="term" value="F:ATP binding"/>
    <property type="evidence" value="ECO:0007669"/>
    <property type="project" value="UniProtKB-KW"/>
</dbReference>
<dbReference type="NCBIfam" id="TIGR00229">
    <property type="entry name" value="sensory_box"/>
    <property type="match status" value="1"/>
</dbReference>
<comment type="caution">
    <text evidence="15">The sequence shown here is derived from an EMBL/GenBank/DDBJ whole genome shotgun (WGS) entry which is preliminary data.</text>
</comment>
<keyword evidence="12" id="KW-0843">Virulence</keyword>
<evidence type="ECO:0000256" key="5">
    <source>
        <dbReference type="ARBA" id="ARBA00022630"/>
    </source>
</evidence>
<keyword evidence="5" id="KW-0285">Flavoprotein</keyword>
<keyword evidence="8" id="KW-0677">Repeat</keyword>
<accession>A0A9X0R4V5</accession>
<dbReference type="Proteomes" id="UP000600101">
    <property type="component" value="Unassembled WGS sequence"/>
</dbReference>
<evidence type="ECO:0000256" key="1">
    <source>
        <dbReference type="ARBA" id="ARBA00000085"/>
    </source>
</evidence>
<name>A0A9X0R4V5_9PROT</name>
<evidence type="ECO:0000313" key="16">
    <source>
        <dbReference type="Proteomes" id="UP000600101"/>
    </source>
</evidence>
<dbReference type="InterPro" id="IPR036890">
    <property type="entry name" value="HATPase_C_sf"/>
</dbReference>
<dbReference type="PANTHER" id="PTHR41523:SF7">
    <property type="entry name" value="HISTIDINE KINASE"/>
    <property type="match status" value="1"/>
</dbReference>
<dbReference type="InterPro" id="IPR011102">
    <property type="entry name" value="Sig_transdc_His_kinase_HWE"/>
</dbReference>
<dbReference type="InterPro" id="IPR035965">
    <property type="entry name" value="PAS-like_dom_sf"/>
</dbReference>
<keyword evidence="4" id="KW-0597">Phosphoprotein</keyword>
<comment type="subcellular location">
    <subcellularLocation>
        <location evidence="2">Membrane</location>
    </subcellularLocation>
</comment>
<dbReference type="Pfam" id="PF07536">
    <property type="entry name" value="HWE_HK"/>
    <property type="match status" value="1"/>
</dbReference>